<feature type="region of interest" description="Disordered" evidence="1">
    <location>
        <begin position="94"/>
        <end position="117"/>
    </location>
</feature>
<accession>A0AAD3DJX4</accession>
<protein>
    <submittedName>
        <fullName evidence="2">Uncharacterized protein</fullName>
    </submittedName>
</protein>
<feature type="region of interest" description="Disordered" evidence="1">
    <location>
        <begin position="274"/>
        <end position="330"/>
    </location>
</feature>
<dbReference type="EMBL" id="BMAR01000003">
    <property type="protein sequence ID" value="GFR42549.1"/>
    <property type="molecule type" value="Genomic_DNA"/>
</dbReference>
<organism evidence="2 3">
    <name type="scientific">Astrephomene gubernaculifera</name>
    <dbReference type="NCBI Taxonomy" id="47775"/>
    <lineage>
        <taxon>Eukaryota</taxon>
        <taxon>Viridiplantae</taxon>
        <taxon>Chlorophyta</taxon>
        <taxon>core chlorophytes</taxon>
        <taxon>Chlorophyceae</taxon>
        <taxon>CS clade</taxon>
        <taxon>Chlamydomonadales</taxon>
        <taxon>Astrephomenaceae</taxon>
        <taxon>Astrephomene</taxon>
    </lineage>
</organism>
<feature type="compositionally biased region" description="Low complexity" evidence="1">
    <location>
        <begin position="228"/>
        <end position="242"/>
    </location>
</feature>
<sequence>MAPSLEVTAWNGDIFTLRQVGGLLPRTMTPGTPRLIAAAAVEPALPAGSQQRKRRLLVEPLGVWVKDGRIACSPQGSSNSAISAVGNDASTVAMLNNPSTTGRQQPSADTYSSTAEAGQLAPTQLQEMQSPSQTSNSYGPVRAPAVPLLSAAARLKPYTLQATLNRMASFDRRLVTNTTNNLPATIEAASPFALTGAITPFVIGNSSIPASASAFLSSRPPSLPPSQQPSQPQAASQPLPLAGRASGAGVSELWHMWVSDEVAAHEGWSATTLKAGPSGPTAACCSSSSSVPLPASMSQSRHSSSSLSSGLHPDLPAAASSSPARPSSWADGGAEVWEAAFGEPATASVLLR</sequence>
<reference evidence="2 3" key="1">
    <citation type="journal article" date="2021" name="Sci. Rep.">
        <title>Genome sequencing of the multicellular alga Astrephomene provides insights into convergent evolution of germ-soma differentiation.</title>
        <authorList>
            <person name="Yamashita S."/>
            <person name="Yamamoto K."/>
            <person name="Matsuzaki R."/>
            <person name="Suzuki S."/>
            <person name="Yamaguchi H."/>
            <person name="Hirooka S."/>
            <person name="Minakuchi Y."/>
            <person name="Miyagishima S."/>
            <person name="Kawachi M."/>
            <person name="Toyoda A."/>
            <person name="Nozaki H."/>
        </authorList>
    </citation>
    <scope>NUCLEOTIDE SEQUENCE [LARGE SCALE GENOMIC DNA]</scope>
    <source>
        <strain evidence="2 3">NIES-4017</strain>
    </source>
</reference>
<name>A0AAD3DJX4_9CHLO</name>
<comment type="caution">
    <text evidence="2">The sequence shown here is derived from an EMBL/GenBank/DDBJ whole genome shotgun (WGS) entry which is preliminary data.</text>
</comment>
<keyword evidence="3" id="KW-1185">Reference proteome</keyword>
<feature type="compositionally biased region" description="Low complexity" evidence="1">
    <location>
        <begin position="316"/>
        <end position="330"/>
    </location>
</feature>
<proteinExistence type="predicted"/>
<feature type="region of interest" description="Disordered" evidence="1">
    <location>
        <begin position="214"/>
        <end position="244"/>
    </location>
</feature>
<dbReference type="Proteomes" id="UP001054857">
    <property type="component" value="Unassembled WGS sequence"/>
</dbReference>
<gene>
    <name evidence="2" type="ORF">Agub_g3456</name>
</gene>
<evidence type="ECO:0000256" key="1">
    <source>
        <dbReference type="SAM" id="MobiDB-lite"/>
    </source>
</evidence>
<evidence type="ECO:0000313" key="3">
    <source>
        <dbReference type="Proteomes" id="UP001054857"/>
    </source>
</evidence>
<evidence type="ECO:0000313" key="2">
    <source>
        <dbReference type="EMBL" id="GFR42549.1"/>
    </source>
</evidence>
<feature type="compositionally biased region" description="Low complexity" evidence="1">
    <location>
        <begin position="277"/>
        <end position="309"/>
    </location>
</feature>
<dbReference type="AlphaFoldDB" id="A0AAD3DJX4"/>